<evidence type="ECO:0000256" key="4">
    <source>
        <dbReference type="ARBA" id="ARBA00022692"/>
    </source>
</evidence>
<dbReference type="InterPro" id="IPR011066">
    <property type="entry name" value="MscS_channel_C_sf"/>
</dbReference>
<dbReference type="InterPro" id="IPR006685">
    <property type="entry name" value="MscS_channel_2nd"/>
</dbReference>
<feature type="transmembrane region" description="Helical" evidence="8">
    <location>
        <begin position="319"/>
        <end position="337"/>
    </location>
</feature>
<dbReference type="SUPFAM" id="SSF82689">
    <property type="entry name" value="Mechanosensitive channel protein MscS (YggB), C-terminal domain"/>
    <property type="match status" value="1"/>
</dbReference>
<evidence type="ECO:0000256" key="6">
    <source>
        <dbReference type="ARBA" id="ARBA00023136"/>
    </source>
</evidence>
<dbReference type="SUPFAM" id="SSF50182">
    <property type="entry name" value="Sm-like ribonucleoproteins"/>
    <property type="match status" value="1"/>
</dbReference>
<feature type="domain" description="DUF3772" evidence="11">
    <location>
        <begin position="126"/>
        <end position="184"/>
    </location>
</feature>
<evidence type="ECO:0000256" key="3">
    <source>
        <dbReference type="ARBA" id="ARBA00022475"/>
    </source>
</evidence>
<feature type="transmembrane region" description="Helical" evidence="8">
    <location>
        <begin position="509"/>
        <end position="531"/>
    </location>
</feature>
<accession>A0A2G8RB91</accession>
<evidence type="ECO:0000256" key="2">
    <source>
        <dbReference type="ARBA" id="ARBA00008017"/>
    </source>
</evidence>
<dbReference type="PROSITE" id="PS51257">
    <property type="entry name" value="PROKAR_LIPOPROTEIN"/>
    <property type="match status" value="1"/>
</dbReference>
<feature type="chain" id="PRO_5013802462" evidence="9">
    <location>
        <begin position="26"/>
        <end position="822"/>
    </location>
</feature>
<feature type="signal peptide" evidence="9">
    <location>
        <begin position="1"/>
        <end position="25"/>
    </location>
</feature>
<comment type="similarity">
    <text evidence="2">Belongs to the MscS (TC 1.A.23) family.</text>
</comment>
<keyword evidence="4 8" id="KW-0812">Transmembrane</keyword>
<evidence type="ECO:0000259" key="12">
    <source>
        <dbReference type="Pfam" id="PF21082"/>
    </source>
</evidence>
<dbReference type="Proteomes" id="UP000231259">
    <property type="component" value="Unassembled WGS sequence"/>
</dbReference>
<dbReference type="InterPro" id="IPR010920">
    <property type="entry name" value="LSM_dom_sf"/>
</dbReference>
<feature type="transmembrane region" description="Helical" evidence="8">
    <location>
        <begin position="349"/>
        <end position="366"/>
    </location>
</feature>
<proteinExistence type="inferred from homology"/>
<evidence type="ECO:0000256" key="9">
    <source>
        <dbReference type="SAM" id="SignalP"/>
    </source>
</evidence>
<dbReference type="PANTHER" id="PTHR30347">
    <property type="entry name" value="POTASSIUM CHANNEL RELATED"/>
    <property type="match status" value="1"/>
</dbReference>
<comment type="subcellular location">
    <subcellularLocation>
        <location evidence="1">Cell membrane</location>
        <topology evidence="1">Multi-pass membrane protein</topology>
    </subcellularLocation>
</comment>
<dbReference type="InterPro" id="IPR049278">
    <property type="entry name" value="MS_channel_C"/>
</dbReference>
<dbReference type="GO" id="GO:0005886">
    <property type="term" value="C:plasma membrane"/>
    <property type="evidence" value="ECO:0007669"/>
    <property type="project" value="UniProtKB-SubCell"/>
</dbReference>
<sequence length="822" mass="89631">MFLIRRLCLALTVLLMFACAAVAQADPPRDVDSQRWESTAVRAETALAGGQASDRALDSLRSEIAGYRQRFQSAQSDQNERISTLQAQLDTLGAAPAEGQSEAPDIAARRKELTDQLAQQRAPVVAAEEAYTRADGLIREIDNTIRSRAAEKALALGPSPLVPLYWGGAAQDLVRSATRLMSDTATALTTDGARTDFISRLPSFLMLMFLSLLLTLRGPRWVHAAVNVLRRRTRRGTGVWQFMLSLGQIILPLLGVYAFATAVRISGLVGDRAETVMVQLPIWIGVALFVRWLAEQTFSRNDDVATLPMERKLRTQARYYVTLIGLMLVLKTALTFLGRMDDYGLETEAVLNFPIIVLSALLLFRVGQILRVASLKGVSEGEEPQDETHFRLRIVRIFGKLILLLALAAPVLAAIGYANLADALVFQAIATLLLIGTGMVIQRFIADAFELITRKTVEESQSLIPVLLGFLLILSLMPLLSLIWGARVADLTELWTRFSAGFTVGETRVAPMDFVGVIMVFVVGYAVTRLVQGALRSSVLPKTRLDIGGRNAIVAGLGYTGIIGSALLAISSAGLDLTSLAFVAGGLSLGVGFGLQTIVQNFVSGIILLIERPISEGDWIQVGDEMGYVKDISVRATRIETFDRTDVIVPNADLITGNVTNFTRGNSLGRIIVQVGVAYGTDTRQVESVLLGIAREHPQVMMNPAPYIYFKGFGENAMEFEIRAILIDINLVLDIRTEMNHQIAERFKAAGIQIPFAQRDIWLRNPEMLHDQNAVDRHHTTQARPEPTPPRPTRDKGAARAALHGVGDMSDADGADGGDGGR</sequence>
<feature type="transmembrane region" description="Helical" evidence="8">
    <location>
        <begin position="280"/>
        <end position="298"/>
    </location>
</feature>
<organism evidence="13 14">
    <name type="scientific">Puniceibacterium antarcticum</name>
    <dbReference type="NCBI Taxonomy" id="1206336"/>
    <lineage>
        <taxon>Bacteria</taxon>
        <taxon>Pseudomonadati</taxon>
        <taxon>Pseudomonadota</taxon>
        <taxon>Alphaproteobacteria</taxon>
        <taxon>Rhodobacterales</taxon>
        <taxon>Paracoccaceae</taxon>
        <taxon>Puniceibacterium</taxon>
    </lineage>
</organism>
<feature type="transmembrane region" description="Helical" evidence="8">
    <location>
        <begin position="197"/>
        <end position="216"/>
    </location>
</feature>
<gene>
    <name evidence="13" type="ORF">P775_19755</name>
</gene>
<dbReference type="PANTHER" id="PTHR30347:SF1">
    <property type="entry name" value="MECHANOSENSITIVE CHANNEL MSCK"/>
    <property type="match status" value="1"/>
</dbReference>
<dbReference type="OrthoDB" id="9799209at2"/>
<dbReference type="EMBL" id="AWWI01000121">
    <property type="protein sequence ID" value="PIL18807.1"/>
    <property type="molecule type" value="Genomic_DNA"/>
</dbReference>
<dbReference type="AlphaFoldDB" id="A0A2G8RB91"/>
<name>A0A2G8RB91_9RHOB</name>
<dbReference type="Pfam" id="PF00924">
    <property type="entry name" value="MS_channel_2nd"/>
    <property type="match status" value="1"/>
</dbReference>
<dbReference type="Gene3D" id="2.30.30.60">
    <property type="match status" value="1"/>
</dbReference>
<reference evidence="13 14" key="1">
    <citation type="submission" date="2013-09" db="EMBL/GenBank/DDBJ databases">
        <title>Genome sequencing of Phaeobacter antarcticus sp. nov. SM1211.</title>
        <authorList>
            <person name="Zhang X.-Y."/>
            <person name="Liu C."/>
            <person name="Chen X.-L."/>
            <person name="Xie B.-B."/>
            <person name="Qin Q.-L."/>
            <person name="Rong J.-C."/>
            <person name="Zhang Y.-Z."/>
        </authorList>
    </citation>
    <scope>NUCLEOTIDE SEQUENCE [LARGE SCALE GENOMIC DNA]</scope>
    <source>
        <strain evidence="13 14">SM1211</strain>
    </source>
</reference>
<feature type="transmembrane region" description="Helical" evidence="8">
    <location>
        <begin position="466"/>
        <end position="489"/>
    </location>
</feature>
<keyword evidence="5 8" id="KW-1133">Transmembrane helix</keyword>
<feature type="region of interest" description="Disordered" evidence="7">
    <location>
        <begin position="773"/>
        <end position="822"/>
    </location>
</feature>
<evidence type="ECO:0000313" key="14">
    <source>
        <dbReference type="Proteomes" id="UP000231259"/>
    </source>
</evidence>
<feature type="transmembrane region" description="Helical" evidence="8">
    <location>
        <begin position="237"/>
        <end position="260"/>
    </location>
</feature>
<evidence type="ECO:0000256" key="8">
    <source>
        <dbReference type="SAM" id="Phobius"/>
    </source>
</evidence>
<evidence type="ECO:0000256" key="5">
    <source>
        <dbReference type="ARBA" id="ARBA00022989"/>
    </source>
</evidence>
<evidence type="ECO:0000256" key="7">
    <source>
        <dbReference type="SAM" id="MobiDB-lite"/>
    </source>
</evidence>
<feature type="domain" description="Mechanosensitive ion channel MscS C-terminal" evidence="12">
    <location>
        <begin position="672"/>
        <end position="754"/>
    </location>
</feature>
<dbReference type="InterPro" id="IPR011014">
    <property type="entry name" value="MscS_channel_TM-2"/>
</dbReference>
<dbReference type="Gene3D" id="3.30.70.100">
    <property type="match status" value="1"/>
</dbReference>
<dbReference type="GO" id="GO:0008381">
    <property type="term" value="F:mechanosensitive monoatomic ion channel activity"/>
    <property type="evidence" value="ECO:0007669"/>
    <property type="project" value="UniProtKB-ARBA"/>
</dbReference>
<evidence type="ECO:0000313" key="13">
    <source>
        <dbReference type="EMBL" id="PIL18807.1"/>
    </source>
</evidence>
<feature type="domain" description="Mechanosensitive ion channel MscS" evidence="10">
    <location>
        <begin position="597"/>
        <end position="664"/>
    </location>
</feature>
<comment type="caution">
    <text evidence="13">The sequence shown here is derived from an EMBL/GenBank/DDBJ whole genome shotgun (WGS) entry which is preliminary data.</text>
</comment>
<keyword evidence="3" id="KW-1003">Cell membrane</keyword>
<keyword evidence="9" id="KW-0732">Signal</keyword>
<dbReference type="Pfam" id="PF21082">
    <property type="entry name" value="MS_channel_3rd"/>
    <property type="match status" value="1"/>
</dbReference>
<feature type="transmembrane region" description="Helical" evidence="8">
    <location>
        <begin position="552"/>
        <end position="575"/>
    </location>
</feature>
<evidence type="ECO:0000259" key="11">
    <source>
        <dbReference type="Pfam" id="PF12607"/>
    </source>
</evidence>
<dbReference type="InterPro" id="IPR022249">
    <property type="entry name" value="DUF3772"/>
</dbReference>
<feature type="transmembrane region" description="Helical" evidence="8">
    <location>
        <begin position="424"/>
        <end position="445"/>
    </location>
</feature>
<evidence type="ECO:0000259" key="10">
    <source>
        <dbReference type="Pfam" id="PF00924"/>
    </source>
</evidence>
<dbReference type="InterPro" id="IPR023408">
    <property type="entry name" value="MscS_beta-dom_sf"/>
</dbReference>
<dbReference type="Pfam" id="PF12607">
    <property type="entry name" value="DUF3772"/>
    <property type="match status" value="1"/>
</dbReference>
<dbReference type="RefSeq" id="WP_099912427.1">
    <property type="nucleotide sequence ID" value="NZ_AWWI01000121.1"/>
</dbReference>
<dbReference type="InterPro" id="IPR052702">
    <property type="entry name" value="MscS-like_channel"/>
</dbReference>
<keyword evidence="6 8" id="KW-0472">Membrane</keyword>
<dbReference type="SUPFAM" id="SSF82861">
    <property type="entry name" value="Mechanosensitive channel protein MscS (YggB), transmembrane region"/>
    <property type="match status" value="1"/>
</dbReference>
<protein>
    <submittedName>
        <fullName evidence="13">Uncharacterized protein</fullName>
    </submittedName>
</protein>
<feature type="transmembrane region" description="Helical" evidence="8">
    <location>
        <begin position="397"/>
        <end position="418"/>
    </location>
</feature>
<evidence type="ECO:0000256" key="1">
    <source>
        <dbReference type="ARBA" id="ARBA00004651"/>
    </source>
</evidence>
<keyword evidence="14" id="KW-1185">Reference proteome</keyword>
<dbReference type="Gene3D" id="1.10.287.1260">
    <property type="match status" value="1"/>
</dbReference>